<evidence type="ECO:0000313" key="2">
    <source>
        <dbReference type="Proteomes" id="UP001207468"/>
    </source>
</evidence>
<reference evidence="1" key="1">
    <citation type="submission" date="2021-03" db="EMBL/GenBank/DDBJ databases">
        <title>Evolutionary priming and transition to the ectomycorrhizal habit in an iconic lineage of mushroom-forming fungi: is preadaptation a requirement?</title>
        <authorList>
            <consortium name="DOE Joint Genome Institute"/>
            <person name="Looney B.P."/>
            <person name="Miyauchi S."/>
            <person name="Morin E."/>
            <person name="Drula E."/>
            <person name="Courty P.E."/>
            <person name="Chicoki N."/>
            <person name="Fauchery L."/>
            <person name="Kohler A."/>
            <person name="Kuo A."/>
            <person name="LaButti K."/>
            <person name="Pangilinan J."/>
            <person name="Lipzen A."/>
            <person name="Riley R."/>
            <person name="Andreopoulos W."/>
            <person name="He G."/>
            <person name="Johnson J."/>
            <person name="Barry K.W."/>
            <person name="Grigoriev I.V."/>
            <person name="Nagy L."/>
            <person name="Hibbett D."/>
            <person name="Henrissat B."/>
            <person name="Matheny P.B."/>
            <person name="Labbe J."/>
            <person name="Martin A.F."/>
        </authorList>
    </citation>
    <scope>NUCLEOTIDE SEQUENCE</scope>
    <source>
        <strain evidence="1">BPL698</strain>
    </source>
</reference>
<sequence length="167" mass="18560">MTTVVEARSSDEEAPINHCSSFHTYSSWPRGRKTCSWYRQFADELINHISDKLECASGIMLPWSGPYLTLARGTVSSRVESGASPFGWLVTTSWISVPLMIPLIFVLPRIYPKNGTRSPTRAPNLPVCFILSATPCIFEGPGDSIHRYDDSNEDLHSAPFLPIEISS</sequence>
<protein>
    <submittedName>
        <fullName evidence="1">Uncharacterized protein</fullName>
    </submittedName>
</protein>
<organism evidence="1 2">
    <name type="scientific">Russula earlei</name>
    <dbReference type="NCBI Taxonomy" id="71964"/>
    <lineage>
        <taxon>Eukaryota</taxon>
        <taxon>Fungi</taxon>
        <taxon>Dikarya</taxon>
        <taxon>Basidiomycota</taxon>
        <taxon>Agaricomycotina</taxon>
        <taxon>Agaricomycetes</taxon>
        <taxon>Russulales</taxon>
        <taxon>Russulaceae</taxon>
        <taxon>Russula</taxon>
    </lineage>
</organism>
<evidence type="ECO:0000313" key="1">
    <source>
        <dbReference type="EMBL" id="KAI9512746.1"/>
    </source>
</evidence>
<keyword evidence="2" id="KW-1185">Reference proteome</keyword>
<accession>A0ACC0UNF8</accession>
<comment type="caution">
    <text evidence="1">The sequence shown here is derived from an EMBL/GenBank/DDBJ whole genome shotgun (WGS) entry which is preliminary data.</text>
</comment>
<gene>
    <name evidence="1" type="ORF">F5148DRAFT_1161330</name>
</gene>
<proteinExistence type="predicted"/>
<dbReference type="Proteomes" id="UP001207468">
    <property type="component" value="Unassembled WGS sequence"/>
</dbReference>
<name>A0ACC0UNF8_9AGAM</name>
<dbReference type="EMBL" id="JAGFNK010000006">
    <property type="protein sequence ID" value="KAI9512746.1"/>
    <property type="molecule type" value="Genomic_DNA"/>
</dbReference>